<proteinExistence type="predicted"/>
<evidence type="ECO:0000313" key="4">
    <source>
        <dbReference type="Proteomes" id="UP000675554"/>
    </source>
</evidence>
<dbReference type="Proteomes" id="UP000675554">
    <property type="component" value="Unassembled WGS sequence"/>
</dbReference>
<reference evidence="3" key="1">
    <citation type="submission" date="2021-04" db="EMBL/GenBank/DDBJ databases">
        <title>Sequencing of actinobacteria type strains.</title>
        <authorList>
            <person name="Nguyen G.-S."/>
            <person name="Wentzel A."/>
        </authorList>
    </citation>
    <scope>NUCLEOTIDE SEQUENCE</scope>
    <source>
        <strain evidence="3">DSM 42095</strain>
    </source>
</reference>
<gene>
    <name evidence="3" type="ORF">KDA82_10180</name>
</gene>
<feature type="domain" description="MEDS" evidence="2">
    <location>
        <begin position="23"/>
        <end position="185"/>
    </location>
</feature>
<dbReference type="InterPro" id="IPR025847">
    <property type="entry name" value="MEDS_domain"/>
</dbReference>
<accession>A0A8T4IN27</accession>
<evidence type="ECO:0000313" key="3">
    <source>
        <dbReference type="EMBL" id="MBR7673379.1"/>
    </source>
</evidence>
<comment type="caution">
    <text evidence="3">The sequence shown here is derived from an EMBL/GenBank/DDBJ whole genome shotgun (WGS) entry which is preliminary data.</text>
</comment>
<sequence>MSEVGAADYGDRLIPVQRMRPGDHAFTAYESEADQWGVISAFVRQGLIEGEKVLVFMSPEVTGDELLGRLESRTPAVVNAWAGGQLVLSSMRALIEPDTAFTAARQWQRLIEEADLAVRQGYPAMRAYIDMAWVADLGTDVQDVMRRERSATHLFDGGRPYSEICAYDGRWFSTDVLDAMLDAHPTTLLDRLGSLRVIHSSAPPGPDGTGQGPGMPSVRLVGEADVSTGAEFSGALRAALSALASGPSPGAGLHVDLTSLHFLGVGCAADLLRLSAEAGHARVRLPSGAYGAGGGRSGGTVTPGGADGTSGTDGTGGAVPGGAGGIDVTVNCTPFQARTLRRLGADSISSLTLAVEKGPTC</sequence>
<evidence type="ECO:0000259" key="2">
    <source>
        <dbReference type="Pfam" id="PF14417"/>
    </source>
</evidence>
<evidence type="ECO:0000256" key="1">
    <source>
        <dbReference type="SAM" id="MobiDB-lite"/>
    </source>
</evidence>
<dbReference type="Pfam" id="PF14417">
    <property type="entry name" value="MEDS"/>
    <property type="match status" value="1"/>
</dbReference>
<protein>
    <submittedName>
        <fullName evidence="3">MEDS domain-containing protein</fullName>
    </submittedName>
</protein>
<dbReference type="EMBL" id="JAGSMN010000201">
    <property type="protein sequence ID" value="MBR7673379.1"/>
    <property type="molecule type" value="Genomic_DNA"/>
</dbReference>
<feature type="region of interest" description="Disordered" evidence="1">
    <location>
        <begin position="199"/>
        <end position="219"/>
    </location>
</feature>
<organism evidence="3 4">
    <name type="scientific">Streptomyces daliensis</name>
    <dbReference type="NCBI Taxonomy" id="299421"/>
    <lineage>
        <taxon>Bacteria</taxon>
        <taxon>Bacillati</taxon>
        <taxon>Actinomycetota</taxon>
        <taxon>Actinomycetes</taxon>
        <taxon>Kitasatosporales</taxon>
        <taxon>Streptomycetaceae</taxon>
        <taxon>Streptomyces</taxon>
    </lineage>
</organism>
<name>A0A8T4IN27_9ACTN</name>
<feature type="region of interest" description="Disordered" evidence="1">
    <location>
        <begin position="287"/>
        <end position="320"/>
    </location>
</feature>
<feature type="compositionally biased region" description="Gly residues" evidence="1">
    <location>
        <begin position="290"/>
        <end position="320"/>
    </location>
</feature>
<keyword evidence="4" id="KW-1185">Reference proteome</keyword>
<dbReference type="AlphaFoldDB" id="A0A8T4IN27"/>